<protein>
    <submittedName>
        <fullName evidence="2">Uncharacterized protein</fullName>
    </submittedName>
</protein>
<reference evidence="2 3" key="1">
    <citation type="submission" date="2019-08" db="EMBL/GenBank/DDBJ databases">
        <title>Deep-cultivation of Planctomycetes and their phenomic and genomic characterization uncovers novel biology.</title>
        <authorList>
            <person name="Wiegand S."/>
            <person name="Jogler M."/>
            <person name="Boedeker C."/>
            <person name="Pinto D."/>
            <person name="Vollmers J."/>
            <person name="Rivas-Marin E."/>
            <person name="Kohn T."/>
            <person name="Peeters S.H."/>
            <person name="Heuer A."/>
            <person name="Rast P."/>
            <person name="Oberbeckmann S."/>
            <person name="Bunk B."/>
            <person name="Jeske O."/>
            <person name="Meyerdierks A."/>
            <person name="Storesund J.E."/>
            <person name="Kallscheuer N."/>
            <person name="Luecker S."/>
            <person name="Lage O.M."/>
            <person name="Pohl T."/>
            <person name="Merkel B.J."/>
            <person name="Hornburger P."/>
            <person name="Mueller R.-W."/>
            <person name="Bruemmer F."/>
            <person name="Labrenz M."/>
            <person name="Spormann A.M."/>
            <person name="Op den Camp H."/>
            <person name="Overmann J."/>
            <person name="Amann R."/>
            <person name="Jetten M.S.M."/>
            <person name="Mascher T."/>
            <person name="Medema M.H."/>
            <person name="Devos D.P."/>
            <person name="Kaster A.-K."/>
            <person name="Ovreas L."/>
            <person name="Rohde M."/>
            <person name="Galperin M.Y."/>
            <person name="Jogler C."/>
        </authorList>
    </citation>
    <scope>NUCLEOTIDE SEQUENCE [LARGE SCALE GENOMIC DNA]</scope>
    <source>
        <strain evidence="2 3">FC18</strain>
    </source>
</reference>
<gene>
    <name evidence="2" type="ORF">MFFC18_45610</name>
</gene>
<dbReference type="Pfam" id="PF14446">
    <property type="entry name" value="Prok-RING_1"/>
    <property type="match status" value="1"/>
</dbReference>
<proteinExistence type="predicted"/>
<dbReference type="OrthoDB" id="252713at2"/>
<keyword evidence="1" id="KW-1133">Transmembrane helix</keyword>
<dbReference type="AlphaFoldDB" id="A0A5B9PH79"/>
<dbReference type="KEGG" id="mff:MFFC18_45610"/>
<keyword evidence="3" id="KW-1185">Reference proteome</keyword>
<dbReference type="Proteomes" id="UP000322214">
    <property type="component" value="Chromosome"/>
</dbReference>
<organism evidence="2 3">
    <name type="scientific">Mariniblastus fucicola</name>
    <dbReference type="NCBI Taxonomy" id="980251"/>
    <lineage>
        <taxon>Bacteria</taxon>
        <taxon>Pseudomonadati</taxon>
        <taxon>Planctomycetota</taxon>
        <taxon>Planctomycetia</taxon>
        <taxon>Pirellulales</taxon>
        <taxon>Pirellulaceae</taxon>
        <taxon>Mariniblastus</taxon>
    </lineage>
</organism>
<evidence type="ECO:0000256" key="1">
    <source>
        <dbReference type="SAM" id="Phobius"/>
    </source>
</evidence>
<dbReference type="RefSeq" id="WP_148619035.1">
    <property type="nucleotide sequence ID" value="NZ_CP042912.1"/>
</dbReference>
<name>A0A5B9PH79_9BACT</name>
<keyword evidence="1" id="KW-0812">Transmembrane</keyword>
<dbReference type="STRING" id="980251.GCA_001642875_01008"/>
<dbReference type="EMBL" id="CP042912">
    <property type="protein sequence ID" value="QEG24640.1"/>
    <property type="molecule type" value="Genomic_DNA"/>
</dbReference>
<sequence>MAGVAILLFVVFLLGAFAIVFGMVNLLTGTGRSRRKRRQSKNAILAPIRSRFGAENLRPNRLGEVNVFRPALLFDYGRTMARLKHFGTPWGNAARKTILEVDFELPVGQTLSVESRSLDSDAAVENFETGDADFDRQFCVHASDPVFAKQLLTDAVKWKMIELKGLHPAEIRFEFENDRLRTISKQWFRHGRDLLDFVQGGLELFDQLMLHKADGLEFLRENQAAVIEDFRCPICSDDVMHDMVVCKRCKTPHCAECWEYNGKCATFACMEERCIRVQEHEL</sequence>
<feature type="transmembrane region" description="Helical" evidence="1">
    <location>
        <begin position="6"/>
        <end position="28"/>
    </location>
</feature>
<evidence type="ECO:0000313" key="2">
    <source>
        <dbReference type="EMBL" id="QEG24640.1"/>
    </source>
</evidence>
<accession>A0A5B9PH79</accession>
<dbReference type="InterPro" id="IPR039522">
    <property type="entry name" value="RING_finger_1_prok"/>
</dbReference>
<keyword evidence="1" id="KW-0472">Membrane</keyword>
<evidence type="ECO:0000313" key="3">
    <source>
        <dbReference type="Proteomes" id="UP000322214"/>
    </source>
</evidence>